<dbReference type="EMBL" id="CAWUPB010001009">
    <property type="protein sequence ID" value="CAK7336662.1"/>
    <property type="molecule type" value="Genomic_DNA"/>
</dbReference>
<comment type="caution">
    <text evidence="2">The sequence shown here is derived from an EMBL/GenBank/DDBJ whole genome shotgun (WGS) entry which is preliminary data.</text>
</comment>
<evidence type="ECO:0000313" key="3">
    <source>
        <dbReference type="Proteomes" id="UP001314170"/>
    </source>
</evidence>
<evidence type="ECO:0000256" key="1">
    <source>
        <dbReference type="SAM" id="MobiDB-lite"/>
    </source>
</evidence>
<protein>
    <submittedName>
        <fullName evidence="2">Uncharacterized protein</fullName>
    </submittedName>
</protein>
<keyword evidence="3" id="KW-1185">Reference proteome</keyword>
<organism evidence="2 3">
    <name type="scientific">Dovyalis caffra</name>
    <dbReference type="NCBI Taxonomy" id="77055"/>
    <lineage>
        <taxon>Eukaryota</taxon>
        <taxon>Viridiplantae</taxon>
        <taxon>Streptophyta</taxon>
        <taxon>Embryophyta</taxon>
        <taxon>Tracheophyta</taxon>
        <taxon>Spermatophyta</taxon>
        <taxon>Magnoliopsida</taxon>
        <taxon>eudicotyledons</taxon>
        <taxon>Gunneridae</taxon>
        <taxon>Pentapetalae</taxon>
        <taxon>rosids</taxon>
        <taxon>fabids</taxon>
        <taxon>Malpighiales</taxon>
        <taxon>Salicaceae</taxon>
        <taxon>Flacourtieae</taxon>
        <taxon>Dovyalis</taxon>
    </lineage>
</organism>
<reference evidence="2 3" key="1">
    <citation type="submission" date="2024-01" db="EMBL/GenBank/DDBJ databases">
        <authorList>
            <person name="Waweru B."/>
        </authorList>
    </citation>
    <scope>NUCLEOTIDE SEQUENCE [LARGE SCALE GENOMIC DNA]</scope>
</reference>
<dbReference type="Proteomes" id="UP001314170">
    <property type="component" value="Unassembled WGS sequence"/>
</dbReference>
<evidence type="ECO:0000313" key="2">
    <source>
        <dbReference type="EMBL" id="CAK7336662.1"/>
    </source>
</evidence>
<name>A0AAV1RM73_9ROSI</name>
<gene>
    <name evidence="2" type="ORF">DCAF_LOCUS11673</name>
</gene>
<accession>A0AAV1RM73</accession>
<sequence>MVSHNYLQRVEDSTDDVENDNKDKGWRIMLQKIEETNAIYDTRITAMETQIENLDKFQRYHHKKMLKFFEASNIDVPSPTPSPPGSPYH</sequence>
<feature type="region of interest" description="Disordered" evidence="1">
    <location>
        <begin position="1"/>
        <end position="22"/>
    </location>
</feature>
<dbReference type="AlphaFoldDB" id="A0AAV1RM73"/>
<proteinExistence type="predicted"/>